<proteinExistence type="predicted"/>
<feature type="compositionally biased region" description="Polar residues" evidence="1">
    <location>
        <begin position="109"/>
        <end position="119"/>
    </location>
</feature>
<accession>A0A286TFM6</accession>
<dbReference type="EMBL" id="LC199500">
    <property type="protein sequence ID" value="BBA49161.1"/>
    <property type="molecule type" value="Genomic_DNA"/>
</dbReference>
<dbReference type="EMBL" id="LC199500">
    <property type="protein sequence ID" value="BBA49163.1"/>
    <property type="molecule type" value="Genomic_DNA"/>
</dbReference>
<evidence type="ECO:0000256" key="1">
    <source>
        <dbReference type="SAM" id="MobiDB-lite"/>
    </source>
</evidence>
<reference evidence="2" key="1">
    <citation type="journal article" date="2017" name="Nat. Commun.">
        <title>Complete fusion of a transposon and herpesvirus created the Teratorn mobile element in medaka fish.</title>
        <authorList>
            <person name="Inoue Y."/>
            <person name="Saga T."/>
            <person name="Aikawa T."/>
            <person name="Kumagai M."/>
            <person name="Shimada A."/>
            <person name="Kawaguchi Y."/>
            <person name="Naruse K."/>
            <person name="Morishita S."/>
            <person name="Koga A."/>
            <person name="Takeda H."/>
        </authorList>
    </citation>
    <scope>NUCLEOTIDE SEQUENCE</scope>
</reference>
<organism evidence="2">
    <name type="scientific">Oryzias latipes</name>
    <name type="common">Japanese rice fish</name>
    <name type="synonym">Japanese killifish</name>
    <dbReference type="NCBI Taxonomy" id="8090"/>
    <lineage>
        <taxon>Eukaryota</taxon>
        <taxon>Metazoa</taxon>
        <taxon>Chordata</taxon>
        <taxon>Craniata</taxon>
        <taxon>Vertebrata</taxon>
        <taxon>Euteleostomi</taxon>
        <taxon>Actinopterygii</taxon>
        <taxon>Neopterygii</taxon>
        <taxon>Teleostei</taxon>
        <taxon>Neoteleostei</taxon>
        <taxon>Acanthomorphata</taxon>
        <taxon>Ovalentaria</taxon>
        <taxon>Atherinomorphae</taxon>
        <taxon>Beloniformes</taxon>
        <taxon>Adrianichthyidae</taxon>
        <taxon>Oryziinae</taxon>
        <taxon>Oryzias</taxon>
    </lineage>
</organism>
<feature type="region of interest" description="Disordered" evidence="1">
    <location>
        <begin position="1"/>
        <end position="24"/>
    </location>
</feature>
<feature type="region of interest" description="Disordered" evidence="1">
    <location>
        <begin position="63"/>
        <end position="119"/>
    </location>
</feature>
<protein>
    <submittedName>
        <fullName evidence="2">Uncharacterized protein</fullName>
    </submittedName>
</protein>
<evidence type="ECO:0000313" key="3">
    <source>
        <dbReference type="EMBL" id="BBA49163.1"/>
    </source>
</evidence>
<gene>
    <name evidence="2" type="primary">ORF1</name>
    <name evidence="3" type="synonym">ORF3</name>
</gene>
<evidence type="ECO:0000313" key="2">
    <source>
        <dbReference type="EMBL" id="BBA49161.1"/>
    </source>
</evidence>
<dbReference type="AlphaFoldDB" id="A0A286TFM6"/>
<sequence>MTDSDRPVEPHSRAGGRNSKADPEEELWCLQLRAGSFEEGGGRELGRSAVFFCVFKAAQPLSSAKTGATAQGGRMQPYSQTSHTASELCEDRGQPRGRPQPFLVGEECSLSNQSQPHSL</sequence>
<feature type="compositionally biased region" description="Basic and acidic residues" evidence="1">
    <location>
        <begin position="1"/>
        <end position="12"/>
    </location>
</feature>
<name>A0A286TFM6_ORYLA</name>